<dbReference type="PANTHER" id="PTHR31306:SF4">
    <property type="entry name" value="ALPHA-1,2-GALACTOSYLTRANSFERASE"/>
    <property type="match status" value="1"/>
</dbReference>
<dbReference type="InterPro" id="IPR008630">
    <property type="entry name" value="Glyco_trans_34"/>
</dbReference>
<evidence type="ECO:0000256" key="4">
    <source>
        <dbReference type="SAM" id="Coils"/>
    </source>
</evidence>
<feature type="region of interest" description="Disordered" evidence="5">
    <location>
        <begin position="1"/>
        <end position="34"/>
    </location>
</feature>
<dbReference type="Proteomes" id="UP001527925">
    <property type="component" value="Unassembled WGS sequence"/>
</dbReference>
<dbReference type="Gene3D" id="3.90.550.10">
    <property type="entry name" value="Spore Coat Polysaccharide Biosynthesis Protein SpsA, Chain A"/>
    <property type="match status" value="1"/>
</dbReference>
<evidence type="ECO:0000256" key="6">
    <source>
        <dbReference type="SAM" id="Phobius"/>
    </source>
</evidence>
<protein>
    <submittedName>
        <fullName evidence="7">Uncharacterized protein</fullName>
    </submittedName>
</protein>
<keyword evidence="6" id="KW-1133">Transmembrane helix</keyword>
<name>A0ABR4NGL5_9FUNG</name>
<evidence type="ECO:0000256" key="2">
    <source>
        <dbReference type="ARBA" id="ARBA00022676"/>
    </source>
</evidence>
<keyword evidence="4" id="KW-0175">Coiled coil</keyword>
<evidence type="ECO:0000313" key="8">
    <source>
        <dbReference type="Proteomes" id="UP001527925"/>
    </source>
</evidence>
<feature type="compositionally biased region" description="Basic residues" evidence="5">
    <location>
        <begin position="9"/>
        <end position="19"/>
    </location>
</feature>
<keyword evidence="2" id="KW-0328">Glycosyltransferase</keyword>
<evidence type="ECO:0000256" key="1">
    <source>
        <dbReference type="ARBA" id="ARBA00005664"/>
    </source>
</evidence>
<organism evidence="7 8">
    <name type="scientific">Polyrhizophydium stewartii</name>
    <dbReference type="NCBI Taxonomy" id="2732419"/>
    <lineage>
        <taxon>Eukaryota</taxon>
        <taxon>Fungi</taxon>
        <taxon>Fungi incertae sedis</taxon>
        <taxon>Chytridiomycota</taxon>
        <taxon>Chytridiomycota incertae sedis</taxon>
        <taxon>Chytridiomycetes</taxon>
        <taxon>Rhizophydiales</taxon>
        <taxon>Rhizophydiales incertae sedis</taxon>
        <taxon>Polyrhizophydium</taxon>
    </lineage>
</organism>
<dbReference type="EMBL" id="JADGIZ020000005">
    <property type="protein sequence ID" value="KAL2918678.1"/>
    <property type="molecule type" value="Genomic_DNA"/>
</dbReference>
<dbReference type="PANTHER" id="PTHR31306">
    <property type="entry name" value="ALPHA-1,6-MANNOSYLTRANSFERASE MNN11-RELATED"/>
    <property type="match status" value="1"/>
</dbReference>
<comment type="caution">
    <text evidence="7">The sequence shown here is derived from an EMBL/GenBank/DDBJ whole genome shotgun (WGS) entry which is preliminary data.</text>
</comment>
<keyword evidence="6" id="KW-0812">Transmembrane</keyword>
<accession>A0ABR4NGL5</accession>
<evidence type="ECO:0000313" key="7">
    <source>
        <dbReference type="EMBL" id="KAL2918678.1"/>
    </source>
</evidence>
<feature type="coiled-coil region" evidence="4">
    <location>
        <begin position="84"/>
        <end position="125"/>
    </location>
</feature>
<sequence>MAQSGAKLRFLRKGRRPRHGGTAPSFSMTEAAKHAESTGSRRRLLVLATAVLVIVVPAVLFVGLLPRDEGAGPRQLRLINELALRRQEALAESLRGQVAELQAAVAAAERKAEAATQRAANYDTLALLVVNAPPGYPLWGPQSVENKYQYARRHGYGFLLENGLLNTSRPAAWTKVKALQTHMRMGHHKWLWSIDMDAVITNFSIEAHKLLDDRFDVIVSPDCNVLNTGSIFFKASEWSLQFLQRIWEREFDEPRAWWENAAFVNLHNEDEEVRRHVKVVEQRAINAYPPIICNRESSNWQPGDFVIHYPSLSHSEGFPEMIKQKIKEAAELNGL</sequence>
<keyword evidence="6" id="KW-0472">Membrane</keyword>
<proteinExistence type="inferred from homology"/>
<dbReference type="InterPro" id="IPR029044">
    <property type="entry name" value="Nucleotide-diphossugar_trans"/>
</dbReference>
<gene>
    <name evidence="7" type="ORF">HK105_201512</name>
</gene>
<keyword evidence="8" id="KW-1185">Reference proteome</keyword>
<feature type="transmembrane region" description="Helical" evidence="6">
    <location>
        <begin position="44"/>
        <end position="65"/>
    </location>
</feature>
<comment type="similarity">
    <text evidence="1">Belongs to the glycosyltransferase 34 family.</text>
</comment>
<dbReference type="Pfam" id="PF05637">
    <property type="entry name" value="Glyco_transf_34"/>
    <property type="match status" value="2"/>
</dbReference>
<evidence type="ECO:0000256" key="3">
    <source>
        <dbReference type="ARBA" id="ARBA00022679"/>
    </source>
</evidence>
<keyword evidence="3" id="KW-0808">Transferase</keyword>
<evidence type="ECO:0000256" key="5">
    <source>
        <dbReference type="SAM" id="MobiDB-lite"/>
    </source>
</evidence>
<reference evidence="7 8" key="1">
    <citation type="submission" date="2023-09" db="EMBL/GenBank/DDBJ databases">
        <title>Pangenome analysis of Batrachochytrium dendrobatidis and related Chytrids.</title>
        <authorList>
            <person name="Yacoub M.N."/>
            <person name="Stajich J.E."/>
            <person name="James T.Y."/>
        </authorList>
    </citation>
    <scope>NUCLEOTIDE SEQUENCE [LARGE SCALE GENOMIC DNA]</scope>
    <source>
        <strain evidence="7 8">JEL0888</strain>
    </source>
</reference>